<name>A0ABR2Z7Q0_9AGAR</name>
<proteinExistence type="predicted"/>
<accession>A0ABR2Z7Q0</accession>
<organism evidence="1 2">
    <name type="scientific">Marasmius tenuissimus</name>
    <dbReference type="NCBI Taxonomy" id="585030"/>
    <lineage>
        <taxon>Eukaryota</taxon>
        <taxon>Fungi</taxon>
        <taxon>Dikarya</taxon>
        <taxon>Basidiomycota</taxon>
        <taxon>Agaricomycotina</taxon>
        <taxon>Agaricomycetes</taxon>
        <taxon>Agaricomycetidae</taxon>
        <taxon>Agaricales</taxon>
        <taxon>Marasmiineae</taxon>
        <taxon>Marasmiaceae</taxon>
        <taxon>Marasmius</taxon>
    </lineage>
</organism>
<evidence type="ECO:0000313" key="1">
    <source>
        <dbReference type="EMBL" id="KAL0057705.1"/>
    </source>
</evidence>
<gene>
    <name evidence="1" type="ORF">AAF712_015647</name>
</gene>
<keyword evidence="2" id="KW-1185">Reference proteome</keyword>
<reference evidence="1 2" key="1">
    <citation type="submission" date="2024-05" db="EMBL/GenBank/DDBJ databases">
        <title>A draft genome resource for the thread blight pathogen Marasmius tenuissimus strain MS-2.</title>
        <authorList>
            <person name="Yulfo-Soto G.E."/>
            <person name="Baruah I.K."/>
            <person name="Amoako-Attah I."/>
            <person name="Bukari Y."/>
            <person name="Meinhardt L.W."/>
            <person name="Bailey B.A."/>
            <person name="Cohen S.P."/>
        </authorList>
    </citation>
    <scope>NUCLEOTIDE SEQUENCE [LARGE SCALE GENOMIC DNA]</scope>
    <source>
        <strain evidence="1 2">MS-2</strain>
    </source>
</reference>
<dbReference type="Proteomes" id="UP001437256">
    <property type="component" value="Unassembled WGS sequence"/>
</dbReference>
<protein>
    <submittedName>
        <fullName evidence="1">Uncharacterized protein</fullName>
    </submittedName>
</protein>
<sequence>MESGQNDQYQILWDCVPDLLHRPARDHDVASTVPSMPGDDGVPLSPFLFSNTLDSEQWHAGSTLHMSNNESSPASLYQAPDYDTQRLARAPDVAAGSTLDDLGRATVLQVQSSDYTLGNFDPLNAPTRLSHGVPGNPTRSPSQSLSPTILNDFHSIRAEVPSPTGQAAANQALSMAGSRFHATRSSDNASRCRCLVGSLAITQASTARRSKARKDPLHFCDFPGCTSTFTAKHSLQCKPVILLFYISHSHPNTCSQITPACTTERDHTSAIVVKAPSIQTVTSNDTSA</sequence>
<comment type="caution">
    <text evidence="1">The sequence shown here is derived from an EMBL/GenBank/DDBJ whole genome shotgun (WGS) entry which is preliminary data.</text>
</comment>
<evidence type="ECO:0000313" key="2">
    <source>
        <dbReference type="Proteomes" id="UP001437256"/>
    </source>
</evidence>
<dbReference type="EMBL" id="JBBXMP010000458">
    <property type="protein sequence ID" value="KAL0057705.1"/>
    <property type="molecule type" value="Genomic_DNA"/>
</dbReference>